<accession>A0ACB7S6K0</accession>
<dbReference type="Proteomes" id="UP000821845">
    <property type="component" value="Chromosome 5"/>
</dbReference>
<reference evidence="1" key="1">
    <citation type="submission" date="2020-05" db="EMBL/GenBank/DDBJ databases">
        <title>Large-scale comparative analyses of tick genomes elucidate their genetic diversity and vector capacities.</title>
        <authorList>
            <person name="Jia N."/>
            <person name="Wang J."/>
            <person name="Shi W."/>
            <person name="Du L."/>
            <person name="Sun Y."/>
            <person name="Zhan W."/>
            <person name="Jiang J."/>
            <person name="Wang Q."/>
            <person name="Zhang B."/>
            <person name="Ji P."/>
            <person name="Sakyi L.B."/>
            <person name="Cui X."/>
            <person name="Yuan T."/>
            <person name="Jiang B."/>
            <person name="Yang W."/>
            <person name="Lam T.T.-Y."/>
            <person name="Chang Q."/>
            <person name="Ding S."/>
            <person name="Wang X."/>
            <person name="Zhu J."/>
            <person name="Ruan X."/>
            <person name="Zhao L."/>
            <person name="Wei J."/>
            <person name="Que T."/>
            <person name="Du C."/>
            <person name="Cheng J."/>
            <person name="Dai P."/>
            <person name="Han X."/>
            <person name="Huang E."/>
            <person name="Gao Y."/>
            <person name="Liu J."/>
            <person name="Shao H."/>
            <person name="Ye R."/>
            <person name="Li L."/>
            <person name="Wei W."/>
            <person name="Wang X."/>
            <person name="Wang C."/>
            <person name="Yang T."/>
            <person name="Huo Q."/>
            <person name="Li W."/>
            <person name="Guo W."/>
            <person name="Chen H."/>
            <person name="Zhou L."/>
            <person name="Ni X."/>
            <person name="Tian J."/>
            <person name="Zhou Y."/>
            <person name="Sheng Y."/>
            <person name="Liu T."/>
            <person name="Pan Y."/>
            <person name="Xia L."/>
            <person name="Li J."/>
            <person name="Zhao F."/>
            <person name="Cao W."/>
        </authorList>
    </citation>
    <scope>NUCLEOTIDE SEQUENCE</scope>
    <source>
        <strain evidence="1">Hyas-2018</strain>
    </source>
</reference>
<comment type="caution">
    <text evidence="1">The sequence shown here is derived from an EMBL/GenBank/DDBJ whole genome shotgun (WGS) entry which is preliminary data.</text>
</comment>
<keyword evidence="2" id="KW-1185">Reference proteome</keyword>
<evidence type="ECO:0000313" key="1">
    <source>
        <dbReference type="EMBL" id="KAH6930812.1"/>
    </source>
</evidence>
<organism evidence="1 2">
    <name type="scientific">Hyalomma asiaticum</name>
    <name type="common">Tick</name>
    <dbReference type="NCBI Taxonomy" id="266040"/>
    <lineage>
        <taxon>Eukaryota</taxon>
        <taxon>Metazoa</taxon>
        <taxon>Ecdysozoa</taxon>
        <taxon>Arthropoda</taxon>
        <taxon>Chelicerata</taxon>
        <taxon>Arachnida</taxon>
        <taxon>Acari</taxon>
        <taxon>Parasitiformes</taxon>
        <taxon>Ixodida</taxon>
        <taxon>Ixodoidea</taxon>
        <taxon>Ixodidae</taxon>
        <taxon>Hyalomminae</taxon>
        <taxon>Hyalomma</taxon>
    </lineage>
</organism>
<evidence type="ECO:0000313" key="2">
    <source>
        <dbReference type="Proteomes" id="UP000821845"/>
    </source>
</evidence>
<protein>
    <submittedName>
        <fullName evidence="1">Uncharacterized protein</fullName>
    </submittedName>
</protein>
<dbReference type="EMBL" id="CM023485">
    <property type="protein sequence ID" value="KAH6930812.1"/>
    <property type="molecule type" value="Genomic_DNA"/>
</dbReference>
<gene>
    <name evidence="1" type="ORF">HPB50_019690</name>
</gene>
<sequence>MSQAPLATTSNFNGSFRWRDFDRGDQPSPASPRDSDTGASEVASCSETVADVIKEAQLKGICKSSNAKVFLQDWTELEEGIFEEVVAQLPLEQRVFIVAEIVPHAVPDVTGSSRSSAAADCGPPNDVAIHISPQKLPEDLQHALSSAVSPLPPKHRRELVRCVVEQMMAVSPRPKREMIRSVAERMVQAYPTALEDRSISGCLLGRGYDSFFQQLEARVENIHRGKQQVSSPNPVSAQDRARLSYGCMNWQPQAASQIEDADEKKTFLQREARKTLRDMDLSLAMQYMDDTYGAQRQFINSRSPVHHASEIKKEWPLLFHHPFFYKHIEKLLGRNAKENFQSSLLHYAPLLFERLKGVLKRDVMSWIIHTEQQLSKGCEDAKEITFVPLLAAHFGDKEDILFKVFEDGTSLSNVSSELPPTPIIVALGSIFSGQCFVACEQEFFYEATDFTEAVCIMFLAYYVFNIMYPSRAATTLEFLQRMDSLWKQSSHLSEAGYPLHVRVSVAEGLIKKYRHAAVSTLMLLGKG</sequence>
<proteinExistence type="predicted"/>
<name>A0ACB7S6K0_HYAAI</name>